<dbReference type="EMBL" id="QZEY01000027">
    <property type="protein sequence ID" value="RJL21119.1"/>
    <property type="molecule type" value="Genomic_DNA"/>
</dbReference>
<dbReference type="InterPro" id="IPR003961">
    <property type="entry name" value="FN3_dom"/>
</dbReference>
<evidence type="ECO:0000256" key="3">
    <source>
        <dbReference type="SAM" id="MobiDB-lite"/>
    </source>
</evidence>
<protein>
    <recommendedName>
        <fullName evidence="4">Fibronectin type-III domain-containing protein</fullName>
    </recommendedName>
</protein>
<evidence type="ECO:0000313" key="5">
    <source>
        <dbReference type="EMBL" id="RJL21119.1"/>
    </source>
</evidence>
<keyword evidence="1" id="KW-0326">Glycosidase</keyword>
<comment type="caution">
    <text evidence="5">The sequence shown here is derived from an EMBL/GenBank/DDBJ whole genome shotgun (WGS) entry which is preliminary data.</text>
</comment>
<sequence length="1024" mass="104730">MPPELIRAGSAPPFGMRLVAYAPNGARQGVLAHPTKIEAAFPLNDVSSLSFSYPAHAPGAEVLAAPCEVGLEYAVAGGAWIEPPGGRFLLIRRQADHADPAGEQRYSCPGYAWMLRKNVLYGGPSLVEGKRAFSAVPAGAIVRTITTEGQSRGALPGLSTDFTASADSAGQPWGQLLTLAVEPGTPLLTLLLNLSEQGLIDWRMSGRILQAYKPDTVMAADKASGAAVVDLRLGRDITEAPVESTLEDLASAVLVTGEAGLRLEVTNPAAATPWGRWETAQSQGGVSDTGTARLLGQTALGRVAAARTQLTRALTPYGARWLPLADYAPGDFVLAPGPDASLQRVRVRQITVSADEDGVIGGNALLGDRFLERDIKLARQAQRIIAGGTGTGGSGGQPAPEGPARVPAAPAGLVIDPQAYLDEHGYARGQITATWSAVTADVTGTALDIDGYELWSRINVAGQVWLRIAAIDGGDTTATYSPLVVGETYAFKVRATSRGTPGQFSAQVVTVIPDDATPPPVPSTPQLSTRLGVIHVAWDGLAAGGTPMPADFERLLVQMQDPLAPGWAQVGDLQTKGSLVIPGQPYHAPREIRFVAVDRSGNASAPSAAATVSTQPLVNADIIGQIIAGANIAPESITGGHILAGAVGGAHLAPASITGNKIVAGTITGGLIAALAIAADKIAANAITADKIDVGAVRASHIQSDAVTADKIAANAITTGKIAADAVTAAKIAAGTITASHVGADQITATHLAANAVQAASITAGAVTAAKIAAGAVNADKLAATITLSSRIVAGSPSGARVELSDSGLEAVNSSGQNTVTITTGGQVDIVGRITSSTSTSGKRLVVNPLIGADPEIRMYETASSYHYWTSYVTGAGMQFGSTTISSRKAVLDMSAGGFAMYSALNDQVNGGNISGTSSSARLDSTGGATVETSGAWLRLRGRFQVSDANTAVVGFALSLGAGIGWSITFGVNLAGTPAVQFTADTSTDIFGSFTRNRTNTGVEVRIASNVNAAIFANIWAYRV</sequence>
<dbReference type="Gene3D" id="2.60.40.10">
    <property type="entry name" value="Immunoglobulins"/>
    <property type="match status" value="1"/>
</dbReference>
<dbReference type="InterPro" id="IPR013783">
    <property type="entry name" value="Ig-like_fold"/>
</dbReference>
<dbReference type="SUPFAM" id="SSF49265">
    <property type="entry name" value="Fibronectin type III"/>
    <property type="match status" value="1"/>
</dbReference>
<dbReference type="RefSeq" id="WP_119931580.1">
    <property type="nucleotide sequence ID" value="NZ_QZEY01000027.1"/>
</dbReference>
<name>A0A3A3ZZI4_9ACTN</name>
<evidence type="ECO:0000313" key="6">
    <source>
        <dbReference type="Proteomes" id="UP000265768"/>
    </source>
</evidence>
<evidence type="ECO:0000256" key="1">
    <source>
        <dbReference type="ARBA" id="ARBA00023295"/>
    </source>
</evidence>
<evidence type="ECO:0000259" key="4">
    <source>
        <dbReference type="PROSITE" id="PS50853"/>
    </source>
</evidence>
<accession>A0A3A3ZZI4</accession>
<dbReference type="InterPro" id="IPR036116">
    <property type="entry name" value="FN3_sf"/>
</dbReference>
<gene>
    <name evidence="5" type="ORF">D5H75_38580</name>
</gene>
<feature type="compositionally biased region" description="Gly residues" evidence="3">
    <location>
        <begin position="387"/>
        <end position="396"/>
    </location>
</feature>
<keyword evidence="6" id="KW-1185">Reference proteome</keyword>
<dbReference type="PROSITE" id="PS50853">
    <property type="entry name" value="FN3"/>
    <property type="match status" value="1"/>
</dbReference>
<proteinExistence type="predicted"/>
<dbReference type="GO" id="GO:0000272">
    <property type="term" value="P:polysaccharide catabolic process"/>
    <property type="evidence" value="ECO:0007669"/>
    <property type="project" value="UniProtKB-KW"/>
</dbReference>
<organism evidence="5 6">
    <name type="scientific">Bailinhaonella thermotolerans</name>
    <dbReference type="NCBI Taxonomy" id="1070861"/>
    <lineage>
        <taxon>Bacteria</taxon>
        <taxon>Bacillati</taxon>
        <taxon>Actinomycetota</taxon>
        <taxon>Actinomycetes</taxon>
        <taxon>Streptosporangiales</taxon>
        <taxon>Streptosporangiaceae</taxon>
        <taxon>Bailinhaonella</taxon>
    </lineage>
</organism>
<dbReference type="Proteomes" id="UP000265768">
    <property type="component" value="Unassembled WGS sequence"/>
</dbReference>
<dbReference type="CDD" id="cd00063">
    <property type="entry name" value="FN3"/>
    <property type="match status" value="1"/>
</dbReference>
<feature type="domain" description="Fibronectin type-III" evidence="4">
    <location>
        <begin position="413"/>
        <end position="520"/>
    </location>
</feature>
<evidence type="ECO:0000256" key="2">
    <source>
        <dbReference type="ARBA" id="ARBA00023326"/>
    </source>
</evidence>
<dbReference type="AlphaFoldDB" id="A0A3A3ZZI4"/>
<dbReference type="OrthoDB" id="3412323at2"/>
<keyword evidence="2" id="KW-0119">Carbohydrate metabolism</keyword>
<keyword evidence="1" id="KW-0378">Hydrolase</keyword>
<feature type="region of interest" description="Disordered" evidence="3">
    <location>
        <begin position="387"/>
        <end position="406"/>
    </location>
</feature>
<reference evidence="5 6" key="1">
    <citation type="submission" date="2018-09" db="EMBL/GenBank/DDBJ databases">
        <title>YIM 75507 draft genome.</title>
        <authorList>
            <person name="Tang S."/>
            <person name="Feng Y."/>
        </authorList>
    </citation>
    <scope>NUCLEOTIDE SEQUENCE [LARGE SCALE GENOMIC DNA]</scope>
    <source>
        <strain evidence="5 6">YIM 75507</strain>
    </source>
</reference>
<dbReference type="GO" id="GO:0016798">
    <property type="term" value="F:hydrolase activity, acting on glycosyl bonds"/>
    <property type="evidence" value="ECO:0007669"/>
    <property type="project" value="UniProtKB-KW"/>
</dbReference>
<keyword evidence="2" id="KW-0624">Polysaccharide degradation</keyword>